<feature type="signal peptide" evidence="1">
    <location>
        <begin position="1"/>
        <end position="20"/>
    </location>
</feature>
<organism evidence="2 3">
    <name type="scientific">Desulfonema magnum</name>
    <dbReference type="NCBI Taxonomy" id="45655"/>
    <lineage>
        <taxon>Bacteria</taxon>
        <taxon>Pseudomonadati</taxon>
        <taxon>Thermodesulfobacteriota</taxon>
        <taxon>Desulfobacteria</taxon>
        <taxon>Desulfobacterales</taxon>
        <taxon>Desulfococcaceae</taxon>
        <taxon>Desulfonema</taxon>
    </lineage>
</organism>
<keyword evidence="3" id="KW-1185">Reference proteome</keyword>
<dbReference type="InterPro" id="IPR021383">
    <property type="entry name" value="DUF3015"/>
</dbReference>
<sequence length="154" mass="16298">MKKVIIGLAVFFLVLNAAHAGTRENCGCGLGSMVIGDQDGLLSQGTAGVINGCFGNQTFGITFGTLGCERATDLGKRNEKLDIFIAENMDNLAVDIASGQGETLGAMAELIEVSGEKRTKLFAALQNNFEKIYPSADVSHADVTEKIITIVEQI</sequence>
<name>A0A975GS55_9BACT</name>
<keyword evidence="1" id="KW-0732">Signal</keyword>
<proteinExistence type="predicted"/>
<dbReference type="RefSeq" id="WP_207678798.1">
    <property type="nucleotide sequence ID" value="NZ_CP061800.1"/>
</dbReference>
<dbReference type="Pfam" id="PF11220">
    <property type="entry name" value="DUF3015"/>
    <property type="match status" value="1"/>
</dbReference>
<dbReference type="Proteomes" id="UP000663722">
    <property type="component" value="Chromosome"/>
</dbReference>
<feature type="chain" id="PRO_5036963710" evidence="1">
    <location>
        <begin position="21"/>
        <end position="154"/>
    </location>
</feature>
<dbReference type="KEGG" id="dmm:dnm_067940"/>
<evidence type="ECO:0000313" key="3">
    <source>
        <dbReference type="Proteomes" id="UP000663722"/>
    </source>
</evidence>
<gene>
    <name evidence="2" type="ORF">dnm_067940</name>
</gene>
<dbReference type="AlphaFoldDB" id="A0A975GS55"/>
<evidence type="ECO:0000313" key="2">
    <source>
        <dbReference type="EMBL" id="QTA90733.1"/>
    </source>
</evidence>
<evidence type="ECO:0000256" key="1">
    <source>
        <dbReference type="SAM" id="SignalP"/>
    </source>
</evidence>
<accession>A0A975GS55</accession>
<reference evidence="2" key="1">
    <citation type="journal article" date="2021" name="Microb. Physiol.">
        <title>Proteogenomic Insights into the Physiology of Marine, Sulfate-Reducing, Filamentous Desulfonema limicola and Desulfonema magnum.</title>
        <authorList>
            <person name="Schnaars V."/>
            <person name="Wohlbrand L."/>
            <person name="Scheve S."/>
            <person name="Hinrichs C."/>
            <person name="Reinhardt R."/>
            <person name="Rabus R."/>
        </authorList>
    </citation>
    <scope>NUCLEOTIDE SEQUENCE</scope>
    <source>
        <strain evidence="2">4be13</strain>
    </source>
</reference>
<dbReference type="EMBL" id="CP061800">
    <property type="protein sequence ID" value="QTA90733.1"/>
    <property type="molecule type" value="Genomic_DNA"/>
</dbReference>
<protein>
    <submittedName>
        <fullName evidence="2">DUF3015</fullName>
    </submittedName>
</protein>